<dbReference type="InterPro" id="IPR010985">
    <property type="entry name" value="Ribbon_hlx_hlx"/>
</dbReference>
<name>A0A4Q7LN25_9MICO</name>
<dbReference type="EMBL" id="SGWW01000003">
    <property type="protein sequence ID" value="RZS56166.1"/>
    <property type="molecule type" value="Genomic_DNA"/>
</dbReference>
<dbReference type="AlphaFoldDB" id="A0A4Q7LN25"/>
<evidence type="ECO:0000313" key="2">
    <source>
        <dbReference type="Proteomes" id="UP000293519"/>
    </source>
</evidence>
<evidence type="ECO:0000313" key="1">
    <source>
        <dbReference type="EMBL" id="RZS56166.1"/>
    </source>
</evidence>
<dbReference type="Proteomes" id="UP000293519">
    <property type="component" value="Unassembled WGS sequence"/>
</dbReference>
<keyword evidence="2" id="KW-1185">Reference proteome</keyword>
<evidence type="ECO:0008006" key="3">
    <source>
        <dbReference type="Google" id="ProtNLM"/>
    </source>
</evidence>
<dbReference type="GO" id="GO:0006355">
    <property type="term" value="P:regulation of DNA-templated transcription"/>
    <property type="evidence" value="ECO:0007669"/>
    <property type="project" value="InterPro"/>
</dbReference>
<dbReference type="SUPFAM" id="SSF47598">
    <property type="entry name" value="Ribbon-helix-helix"/>
    <property type="match status" value="1"/>
</dbReference>
<proteinExistence type="predicted"/>
<protein>
    <recommendedName>
        <fullName evidence="3">Ribbon-helix-helix CopG family protein</fullName>
    </recommendedName>
</protein>
<sequence>MHKCMHVCHHGRMVAIQIRNVSEASRDVLAREAKRRNTSLQELLREVVEREAANARRREWLDERRSDANRDRPSVGLDLIVEMIQQVREARGA</sequence>
<organism evidence="1 2">
    <name type="scientific">Microcella putealis</name>
    <dbReference type="NCBI Taxonomy" id="337005"/>
    <lineage>
        <taxon>Bacteria</taxon>
        <taxon>Bacillati</taxon>
        <taxon>Actinomycetota</taxon>
        <taxon>Actinomycetes</taxon>
        <taxon>Micrococcales</taxon>
        <taxon>Microbacteriaceae</taxon>
        <taxon>Microcella</taxon>
    </lineage>
</organism>
<accession>A0A4Q7LN25</accession>
<gene>
    <name evidence="1" type="ORF">EV141_1618</name>
</gene>
<comment type="caution">
    <text evidence="1">The sequence shown here is derived from an EMBL/GenBank/DDBJ whole genome shotgun (WGS) entry which is preliminary data.</text>
</comment>
<reference evidence="1 2" key="1">
    <citation type="journal article" date="2015" name="Stand. Genomic Sci.">
        <title>Genomic Encyclopedia of Bacterial and Archaeal Type Strains, Phase III: the genomes of soil and plant-associated and newly described type strains.</title>
        <authorList>
            <person name="Whitman W.B."/>
            <person name="Woyke T."/>
            <person name="Klenk H.P."/>
            <person name="Zhou Y."/>
            <person name="Lilburn T.G."/>
            <person name="Beck B.J."/>
            <person name="De Vos P."/>
            <person name="Vandamme P."/>
            <person name="Eisen J.A."/>
            <person name="Garrity G."/>
            <person name="Hugenholtz P."/>
            <person name="Kyrpides N.C."/>
        </authorList>
    </citation>
    <scope>NUCLEOTIDE SEQUENCE [LARGE SCALE GENOMIC DNA]</scope>
    <source>
        <strain evidence="1 2">CV2</strain>
    </source>
</reference>